<evidence type="ECO:0000256" key="4">
    <source>
        <dbReference type="ARBA" id="ARBA00022555"/>
    </source>
</evidence>
<keyword evidence="9" id="KW-0460">Magnesium</keyword>
<keyword evidence="10" id="KW-0694">RNA-binding</keyword>
<name>A0A6J6LEU3_9ZZZZ</name>
<dbReference type="GO" id="GO:0005737">
    <property type="term" value="C:cytoplasm"/>
    <property type="evidence" value="ECO:0007669"/>
    <property type="project" value="UniProtKB-SubCell"/>
</dbReference>
<dbReference type="GO" id="GO:0006412">
    <property type="term" value="P:translation"/>
    <property type="evidence" value="ECO:0007669"/>
    <property type="project" value="UniProtKB-KW"/>
</dbReference>
<keyword evidence="5" id="KW-0436">Ligase</keyword>
<dbReference type="SMART" id="SM00896">
    <property type="entry name" value="FDX-ACB"/>
    <property type="match status" value="1"/>
</dbReference>
<evidence type="ECO:0000256" key="12">
    <source>
        <dbReference type="ARBA" id="ARBA00023146"/>
    </source>
</evidence>
<keyword evidence="11" id="KW-0648">Protein biosynthesis</keyword>
<evidence type="ECO:0000256" key="10">
    <source>
        <dbReference type="ARBA" id="ARBA00022884"/>
    </source>
</evidence>
<comment type="cofactor">
    <cofactor evidence="1">
        <name>Mg(2+)</name>
        <dbReference type="ChEBI" id="CHEBI:18420"/>
    </cofactor>
</comment>
<keyword evidence="12" id="KW-0030">Aminoacyl-tRNA synthetase</keyword>
<dbReference type="GO" id="GO:0005524">
    <property type="term" value="F:ATP binding"/>
    <property type="evidence" value="ECO:0007669"/>
    <property type="project" value="UniProtKB-KW"/>
</dbReference>
<gene>
    <name evidence="14" type="ORF">UFOPK2282_00502</name>
</gene>
<dbReference type="GO" id="GO:0046872">
    <property type="term" value="F:metal ion binding"/>
    <property type="evidence" value="ECO:0007669"/>
    <property type="project" value="UniProtKB-KW"/>
</dbReference>
<evidence type="ECO:0000256" key="3">
    <source>
        <dbReference type="ARBA" id="ARBA00022490"/>
    </source>
</evidence>
<dbReference type="SUPFAM" id="SSF54991">
    <property type="entry name" value="Anticodon-binding domain of PheRS"/>
    <property type="match status" value="1"/>
</dbReference>
<dbReference type="Gene3D" id="3.30.70.380">
    <property type="entry name" value="Ferrodoxin-fold anticodon-binding domain"/>
    <property type="match status" value="1"/>
</dbReference>
<evidence type="ECO:0000256" key="9">
    <source>
        <dbReference type="ARBA" id="ARBA00022842"/>
    </source>
</evidence>
<organism evidence="14">
    <name type="scientific">freshwater metagenome</name>
    <dbReference type="NCBI Taxonomy" id="449393"/>
    <lineage>
        <taxon>unclassified sequences</taxon>
        <taxon>metagenomes</taxon>
        <taxon>ecological metagenomes</taxon>
    </lineage>
</organism>
<evidence type="ECO:0000256" key="8">
    <source>
        <dbReference type="ARBA" id="ARBA00022840"/>
    </source>
</evidence>
<accession>A0A6J6LEU3</accession>
<dbReference type="AlphaFoldDB" id="A0A6J6LEU3"/>
<dbReference type="EMBL" id="CAEZWR010000042">
    <property type="protein sequence ID" value="CAB4660380.1"/>
    <property type="molecule type" value="Genomic_DNA"/>
</dbReference>
<evidence type="ECO:0000256" key="2">
    <source>
        <dbReference type="ARBA" id="ARBA00004496"/>
    </source>
</evidence>
<evidence type="ECO:0000256" key="7">
    <source>
        <dbReference type="ARBA" id="ARBA00022741"/>
    </source>
</evidence>
<protein>
    <submittedName>
        <fullName evidence="14">Unannotated protein</fullName>
    </submittedName>
</protein>
<feature type="domain" description="FDX-ACB" evidence="13">
    <location>
        <begin position="20"/>
        <end position="113"/>
    </location>
</feature>
<reference evidence="14" key="1">
    <citation type="submission" date="2020-05" db="EMBL/GenBank/DDBJ databases">
        <authorList>
            <person name="Chiriac C."/>
            <person name="Salcher M."/>
            <person name="Ghai R."/>
            <person name="Kavagutti S V."/>
        </authorList>
    </citation>
    <scope>NUCLEOTIDE SEQUENCE</scope>
</reference>
<keyword evidence="8" id="KW-0067">ATP-binding</keyword>
<keyword evidence="3" id="KW-0963">Cytoplasm</keyword>
<dbReference type="GO" id="GO:0004812">
    <property type="term" value="F:aminoacyl-tRNA ligase activity"/>
    <property type="evidence" value="ECO:0007669"/>
    <property type="project" value="UniProtKB-KW"/>
</dbReference>
<evidence type="ECO:0000256" key="5">
    <source>
        <dbReference type="ARBA" id="ARBA00022598"/>
    </source>
</evidence>
<keyword evidence="7" id="KW-0547">Nucleotide-binding</keyword>
<sequence>MDFDEVIARSASSRPAPAVSAQPVAKEDIALIVPESVNTAAVTSSIIEGAGELLESVRLFDIYRGQQVPQGSRSLAFALRFRASDRTLEAAEIASARQSAIDLVIQRHGATLRGA</sequence>
<dbReference type="InterPro" id="IPR005121">
    <property type="entry name" value="Fdx_antiC-bd"/>
</dbReference>
<evidence type="ECO:0000256" key="6">
    <source>
        <dbReference type="ARBA" id="ARBA00022723"/>
    </source>
</evidence>
<dbReference type="FunFam" id="3.30.70.380:FF:000001">
    <property type="entry name" value="Phenylalanine--tRNA ligase beta subunit"/>
    <property type="match status" value="1"/>
</dbReference>
<evidence type="ECO:0000256" key="1">
    <source>
        <dbReference type="ARBA" id="ARBA00001946"/>
    </source>
</evidence>
<proteinExistence type="predicted"/>
<keyword evidence="6" id="KW-0479">Metal-binding</keyword>
<dbReference type="GO" id="GO:0000049">
    <property type="term" value="F:tRNA binding"/>
    <property type="evidence" value="ECO:0007669"/>
    <property type="project" value="UniProtKB-KW"/>
</dbReference>
<dbReference type="Pfam" id="PF03147">
    <property type="entry name" value="FDX-ACB"/>
    <property type="match status" value="1"/>
</dbReference>
<dbReference type="InterPro" id="IPR036690">
    <property type="entry name" value="Fdx_antiC-bd_sf"/>
</dbReference>
<evidence type="ECO:0000313" key="14">
    <source>
        <dbReference type="EMBL" id="CAB4660380.1"/>
    </source>
</evidence>
<dbReference type="PROSITE" id="PS51447">
    <property type="entry name" value="FDX_ACB"/>
    <property type="match status" value="1"/>
</dbReference>
<keyword evidence="4" id="KW-0820">tRNA-binding</keyword>
<evidence type="ECO:0000256" key="11">
    <source>
        <dbReference type="ARBA" id="ARBA00022917"/>
    </source>
</evidence>
<evidence type="ECO:0000259" key="13">
    <source>
        <dbReference type="PROSITE" id="PS51447"/>
    </source>
</evidence>
<comment type="subcellular location">
    <subcellularLocation>
        <location evidence="2">Cytoplasm</location>
    </subcellularLocation>
</comment>